<keyword evidence="3" id="KW-1185">Reference proteome</keyword>
<organism evidence="2 3">
    <name type="scientific">Heterobasidion irregulare (strain TC 32-1)</name>
    <dbReference type="NCBI Taxonomy" id="747525"/>
    <lineage>
        <taxon>Eukaryota</taxon>
        <taxon>Fungi</taxon>
        <taxon>Dikarya</taxon>
        <taxon>Basidiomycota</taxon>
        <taxon>Agaricomycotina</taxon>
        <taxon>Agaricomycetes</taxon>
        <taxon>Russulales</taxon>
        <taxon>Bondarzewiaceae</taxon>
        <taxon>Heterobasidion</taxon>
        <taxon>Heterobasidion annosum species complex</taxon>
    </lineage>
</organism>
<sequence>MSDPSISILSFKPDNPCNTSLVNEEGVEIYAVHTDFADELKPTTRVNDAYGKCIAEWVWRDVRSDLLTFKDKPQIPASAWLHKSLIPFNSDVTFEDGSGRKYKWKNISPGVYPQLFSGESKNQPIARFQRALKDPQGVNRPVLRSAQLLLDARADEIRDMVVVSFLILERRRRESSIESDSRASVMAVSVSMAGSLASGSF</sequence>
<dbReference type="OrthoDB" id="3256331at2759"/>
<evidence type="ECO:0000313" key="3">
    <source>
        <dbReference type="Proteomes" id="UP000030671"/>
    </source>
</evidence>
<protein>
    <recommendedName>
        <fullName evidence="1">DUF6593 domain-containing protein</fullName>
    </recommendedName>
</protein>
<accession>W4KAY5</accession>
<dbReference type="HOGENOM" id="CLU_084280_0_1_1"/>
<dbReference type="InterPro" id="IPR046528">
    <property type="entry name" value="DUF6593"/>
</dbReference>
<reference evidence="2 3" key="1">
    <citation type="journal article" date="2012" name="New Phytol.">
        <title>Insight into trade-off between wood decay and parasitism from the genome of a fungal forest pathogen.</title>
        <authorList>
            <person name="Olson A."/>
            <person name="Aerts A."/>
            <person name="Asiegbu F."/>
            <person name="Belbahri L."/>
            <person name="Bouzid O."/>
            <person name="Broberg A."/>
            <person name="Canback B."/>
            <person name="Coutinho P.M."/>
            <person name="Cullen D."/>
            <person name="Dalman K."/>
            <person name="Deflorio G."/>
            <person name="van Diepen L.T."/>
            <person name="Dunand C."/>
            <person name="Duplessis S."/>
            <person name="Durling M."/>
            <person name="Gonthier P."/>
            <person name="Grimwood J."/>
            <person name="Fossdal C.G."/>
            <person name="Hansson D."/>
            <person name="Henrissat B."/>
            <person name="Hietala A."/>
            <person name="Himmelstrand K."/>
            <person name="Hoffmeister D."/>
            <person name="Hogberg N."/>
            <person name="James T.Y."/>
            <person name="Karlsson M."/>
            <person name="Kohler A."/>
            <person name="Kues U."/>
            <person name="Lee Y.H."/>
            <person name="Lin Y.C."/>
            <person name="Lind M."/>
            <person name="Lindquist E."/>
            <person name="Lombard V."/>
            <person name="Lucas S."/>
            <person name="Lunden K."/>
            <person name="Morin E."/>
            <person name="Murat C."/>
            <person name="Park J."/>
            <person name="Raffaello T."/>
            <person name="Rouze P."/>
            <person name="Salamov A."/>
            <person name="Schmutz J."/>
            <person name="Solheim H."/>
            <person name="Stahlberg J."/>
            <person name="Velez H."/>
            <person name="de Vries R.P."/>
            <person name="Wiebenga A."/>
            <person name="Woodward S."/>
            <person name="Yakovlev I."/>
            <person name="Garbelotto M."/>
            <person name="Martin F."/>
            <person name="Grigoriev I.V."/>
            <person name="Stenlid J."/>
        </authorList>
    </citation>
    <scope>NUCLEOTIDE SEQUENCE [LARGE SCALE GENOMIC DNA]</scope>
    <source>
        <strain evidence="2 3">TC 32-1</strain>
    </source>
</reference>
<dbReference type="eggNOG" id="ENOG502SS3D">
    <property type="taxonomic scope" value="Eukaryota"/>
</dbReference>
<dbReference type="KEGG" id="hir:HETIRDRAFT_458575"/>
<dbReference type="GeneID" id="20676927"/>
<dbReference type="RefSeq" id="XP_009545289.1">
    <property type="nucleotide sequence ID" value="XM_009546994.1"/>
</dbReference>
<dbReference type="InParanoid" id="W4KAY5"/>
<dbReference type="Pfam" id="PF20236">
    <property type="entry name" value="DUF6593"/>
    <property type="match status" value="1"/>
</dbReference>
<feature type="domain" description="DUF6593" evidence="1">
    <location>
        <begin position="14"/>
        <end position="174"/>
    </location>
</feature>
<evidence type="ECO:0000259" key="1">
    <source>
        <dbReference type="Pfam" id="PF20236"/>
    </source>
</evidence>
<name>W4KAY5_HETIT</name>
<dbReference type="EMBL" id="KI925457">
    <property type="protein sequence ID" value="ETW82997.1"/>
    <property type="molecule type" value="Genomic_DNA"/>
</dbReference>
<proteinExistence type="predicted"/>
<evidence type="ECO:0000313" key="2">
    <source>
        <dbReference type="EMBL" id="ETW82997.1"/>
    </source>
</evidence>
<dbReference type="Proteomes" id="UP000030671">
    <property type="component" value="Unassembled WGS sequence"/>
</dbReference>
<gene>
    <name evidence="2" type="ORF">HETIRDRAFT_458575</name>
</gene>
<dbReference type="AlphaFoldDB" id="W4KAY5"/>